<feature type="region of interest" description="Disordered" evidence="1">
    <location>
        <begin position="44"/>
        <end position="78"/>
    </location>
</feature>
<gene>
    <name evidence="2" type="ORF">MNBD_ACTINO01-2468</name>
</gene>
<proteinExistence type="predicted"/>
<dbReference type="EMBL" id="UOEI01000139">
    <property type="protein sequence ID" value="VAV95123.1"/>
    <property type="molecule type" value="Genomic_DNA"/>
</dbReference>
<sequence length="78" mass="8247">MTDKIEIMGGAGPQEAAAIAAVIARIEADELAATAVRPHPIHKSQWVQASRPMEHLAPVPPEEYDKQPESASANPVGP</sequence>
<feature type="compositionally biased region" description="Polar residues" evidence="1">
    <location>
        <begin position="69"/>
        <end position="78"/>
    </location>
</feature>
<evidence type="ECO:0000256" key="1">
    <source>
        <dbReference type="SAM" id="MobiDB-lite"/>
    </source>
</evidence>
<organism evidence="2">
    <name type="scientific">hydrothermal vent metagenome</name>
    <dbReference type="NCBI Taxonomy" id="652676"/>
    <lineage>
        <taxon>unclassified sequences</taxon>
        <taxon>metagenomes</taxon>
        <taxon>ecological metagenomes</taxon>
    </lineage>
</organism>
<evidence type="ECO:0000313" key="2">
    <source>
        <dbReference type="EMBL" id="VAV95123.1"/>
    </source>
</evidence>
<accession>A0A3B0SFS0</accession>
<dbReference type="AlphaFoldDB" id="A0A3B0SFS0"/>
<protein>
    <submittedName>
        <fullName evidence="2">Uncharacterized protein</fullName>
    </submittedName>
</protein>
<reference evidence="2" key="1">
    <citation type="submission" date="2018-06" db="EMBL/GenBank/DDBJ databases">
        <authorList>
            <person name="Zhirakovskaya E."/>
        </authorList>
    </citation>
    <scope>NUCLEOTIDE SEQUENCE</scope>
</reference>
<name>A0A3B0SFS0_9ZZZZ</name>